<dbReference type="GO" id="GO:0016491">
    <property type="term" value="F:oxidoreductase activity"/>
    <property type="evidence" value="ECO:0007669"/>
    <property type="project" value="UniProtKB-KW"/>
</dbReference>
<evidence type="ECO:0000313" key="5">
    <source>
        <dbReference type="EMBL" id="KAJ7694636.1"/>
    </source>
</evidence>
<gene>
    <name evidence="5" type="ORF">B0H17DRAFT_1009202</name>
</gene>
<evidence type="ECO:0000256" key="3">
    <source>
        <dbReference type="ARBA" id="ARBA00023002"/>
    </source>
</evidence>
<keyword evidence="3" id="KW-0560">Oxidoreductase</keyword>
<comment type="caution">
    <text evidence="5">The sequence shown here is derived from an EMBL/GenBank/DDBJ whole genome shotgun (WGS) entry which is preliminary data.</text>
</comment>
<feature type="domain" description="NmrA-like" evidence="4">
    <location>
        <begin position="9"/>
        <end position="219"/>
    </location>
</feature>
<dbReference type="AlphaFoldDB" id="A0AAD7DLP2"/>
<evidence type="ECO:0000256" key="2">
    <source>
        <dbReference type="ARBA" id="ARBA00022857"/>
    </source>
</evidence>
<dbReference type="InterPro" id="IPR051609">
    <property type="entry name" value="NmrA/Isoflavone_reductase-like"/>
</dbReference>
<evidence type="ECO:0000256" key="1">
    <source>
        <dbReference type="ARBA" id="ARBA00005725"/>
    </source>
</evidence>
<keyword evidence="6" id="KW-1185">Reference proteome</keyword>
<evidence type="ECO:0000259" key="4">
    <source>
        <dbReference type="Pfam" id="PF05368"/>
    </source>
</evidence>
<dbReference type="InterPro" id="IPR036291">
    <property type="entry name" value="NAD(P)-bd_dom_sf"/>
</dbReference>
<keyword evidence="2" id="KW-0521">NADP</keyword>
<evidence type="ECO:0000313" key="6">
    <source>
        <dbReference type="Proteomes" id="UP001221757"/>
    </source>
</evidence>
<dbReference type="SUPFAM" id="SSF51735">
    <property type="entry name" value="NAD(P)-binding Rossmann-fold domains"/>
    <property type="match status" value="1"/>
</dbReference>
<reference evidence="5" key="1">
    <citation type="submission" date="2023-03" db="EMBL/GenBank/DDBJ databases">
        <title>Massive genome expansion in bonnet fungi (Mycena s.s.) driven by repeated elements and novel gene families across ecological guilds.</title>
        <authorList>
            <consortium name="Lawrence Berkeley National Laboratory"/>
            <person name="Harder C.B."/>
            <person name="Miyauchi S."/>
            <person name="Viragh M."/>
            <person name="Kuo A."/>
            <person name="Thoen E."/>
            <person name="Andreopoulos B."/>
            <person name="Lu D."/>
            <person name="Skrede I."/>
            <person name="Drula E."/>
            <person name="Henrissat B."/>
            <person name="Morin E."/>
            <person name="Kohler A."/>
            <person name="Barry K."/>
            <person name="LaButti K."/>
            <person name="Morin E."/>
            <person name="Salamov A."/>
            <person name="Lipzen A."/>
            <person name="Mereny Z."/>
            <person name="Hegedus B."/>
            <person name="Baldrian P."/>
            <person name="Stursova M."/>
            <person name="Weitz H."/>
            <person name="Taylor A."/>
            <person name="Grigoriev I.V."/>
            <person name="Nagy L.G."/>
            <person name="Martin F."/>
            <person name="Kauserud H."/>
        </authorList>
    </citation>
    <scope>NUCLEOTIDE SEQUENCE</scope>
    <source>
        <strain evidence="5">CBHHK067</strain>
    </source>
</reference>
<dbReference type="InterPro" id="IPR008030">
    <property type="entry name" value="NmrA-like"/>
</dbReference>
<organism evidence="5 6">
    <name type="scientific">Mycena rosella</name>
    <name type="common">Pink bonnet</name>
    <name type="synonym">Agaricus rosellus</name>
    <dbReference type="NCBI Taxonomy" id="1033263"/>
    <lineage>
        <taxon>Eukaryota</taxon>
        <taxon>Fungi</taxon>
        <taxon>Dikarya</taxon>
        <taxon>Basidiomycota</taxon>
        <taxon>Agaricomycotina</taxon>
        <taxon>Agaricomycetes</taxon>
        <taxon>Agaricomycetidae</taxon>
        <taxon>Agaricales</taxon>
        <taxon>Marasmiineae</taxon>
        <taxon>Mycenaceae</taxon>
        <taxon>Mycena</taxon>
    </lineage>
</organism>
<name>A0AAD7DLP2_MYCRO</name>
<sequence>MSTYNSFAVVGGGTIGLPILNALAARHVSVVLLSRPDGSAKTVPAGVQVVKVDYTDAAAAAAVFKAHNVDVVLSTINSVAAAAQKSLVEAARLAAVKLFVPSEYGMPTEGHTEGAVGDKNRIAGKYLLDWSTGIPSTRFYTGLFIDFIPWLVGHSEHGKFRIVGKGEAPASYTAAADVAGFVAHVLTTLPRSELENRVFRLEGDRASMNDLGMLFKAPVEHVDHITGEAGALKTRLLIAGDTGRGSTGWDEVTKAEGSGIKAAGSANALWPGHQWKTIKDFYNL</sequence>
<dbReference type="Pfam" id="PF05368">
    <property type="entry name" value="NmrA"/>
    <property type="match status" value="1"/>
</dbReference>
<proteinExistence type="inferred from homology"/>
<dbReference type="PANTHER" id="PTHR47706:SF4">
    <property type="entry name" value="NMRA-LIKE DOMAIN-CONTAINING PROTEIN"/>
    <property type="match status" value="1"/>
</dbReference>
<accession>A0AAD7DLP2</accession>
<dbReference type="PANTHER" id="PTHR47706">
    <property type="entry name" value="NMRA-LIKE FAMILY PROTEIN"/>
    <property type="match status" value="1"/>
</dbReference>
<dbReference type="EMBL" id="JARKIE010000041">
    <property type="protein sequence ID" value="KAJ7694636.1"/>
    <property type="molecule type" value="Genomic_DNA"/>
</dbReference>
<protein>
    <recommendedName>
        <fullName evidence="4">NmrA-like domain-containing protein</fullName>
    </recommendedName>
</protein>
<dbReference type="Gene3D" id="3.40.50.720">
    <property type="entry name" value="NAD(P)-binding Rossmann-like Domain"/>
    <property type="match status" value="1"/>
</dbReference>
<comment type="similarity">
    <text evidence="1">Belongs to the NmrA-type oxidoreductase family. Isoflavone reductase subfamily.</text>
</comment>
<dbReference type="Proteomes" id="UP001221757">
    <property type="component" value="Unassembled WGS sequence"/>
</dbReference>